<feature type="domain" description="Nudix hydrolase" evidence="13">
    <location>
        <begin position="50"/>
        <end position="188"/>
    </location>
</feature>
<protein>
    <recommendedName>
        <fullName evidence="4">ADP-ribose pyrophosphatase</fullName>
        <ecNumber evidence="3">3.6.1.13</ecNumber>
    </recommendedName>
    <alternativeName>
        <fullName evidence="9">ADP-ribose diphosphatase</fullName>
    </alternativeName>
    <alternativeName>
        <fullName evidence="11">ADP-ribose phosphohydrolase</fullName>
    </alternativeName>
    <alternativeName>
        <fullName evidence="10">Adenosine diphosphoribose pyrophosphatase</fullName>
    </alternativeName>
</protein>
<dbReference type="NCBIfam" id="TIGR00052">
    <property type="entry name" value="nudix-type nucleoside diphosphatase, YffH/AdpP family"/>
    <property type="match status" value="1"/>
</dbReference>
<evidence type="ECO:0000256" key="7">
    <source>
        <dbReference type="ARBA" id="ARBA00022842"/>
    </source>
</evidence>
<evidence type="ECO:0000256" key="2">
    <source>
        <dbReference type="ARBA" id="ARBA00007482"/>
    </source>
</evidence>
<dbReference type="EC" id="3.6.1.13" evidence="3"/>
<evidence type="ECO:0000256" key="1">
    <source>
        <dbReference type="ARBA" id="ARBA00001946"/>
    </source>
</evidence>
<gene>
    <name evidence="14" type="ORF">KQ910_24720</name>
</gene>
<reference evidence="14 15" key="1">
    <citation type="submission" date="2021-06" db="EMBL/GenBank/DDBJ databases">
        <authorList>
            <person name="Lee D.H."/>
        </authorList>
    </citation>
    <scope>NUCLEOTIDE SEQUENCE [LARGE SCALE GENOMIC DNA]</scope>
    <source>
        <strain evidence="14 15">MMS21-HV4-11</strain>
    </source>
</reference>
<dbReference type="PANTHER" id="PTHR11839:SF5">
    <property type="entry name" value="ADP-RIBOSE PYROPHOSPHATASE"/>
    <property type="match status" value="1"/>
</dbReference>
<dbReference type="Pfam" id="PF00293">
    <property type="entry name" value="NUDIX"/>
    <property type="match status" value="1"/>
</dbReference>
<evidence type="ECO:0000256" key="11">
    <source>
        <dbReference type="ARBA" id="ARBA00033056"/>
    </source>
</evidence>
<evidence type="ECO:0000256" key="12">
    <source>
        <dbReference type="ARBA" id="ARBA00049546"/>
    </source>
</evidence>
<evidence type="ECO:0000256" key="10">
    <source>
        <dbReference type="ARBA" id="ARBA00030308"/>
    </source>
</evidence>
<comment type="caution">
    <text evidence="14">The sequence shown here is derived from an EMBL/GenBank/DDBJ whole genome shotgun (WGS) entry which is preliminary data.</text>
</comment>
<evidence type="ECO:0000256" key="3">
    <source>
        <dbReference type="ARBA" id="ARBA00012453"/>
    </source>
</evidence>
<dbReference type="InterPro" id="IPR000086">
    <property type="entry name" value="NUDIX_hydrolase_dom"/>
</dbReference>
<keyword evidence="6" id="KW-0378">Hydrolase</keyword>
<comment type="catalytic activity">
    <reaction evidence="12">
        <text>ADP-D-ribose + H2O = D-ribose 5-phosphate + AMP + 2 H(+)</text>
        <dbReference type="Rhea" id="RHEA:10412"/>
        <dbReference type="ChEBI" id="CHEBI:15377"/>
        <dbReference type="ChEBI" id="CHEBI:15378"/>
        <dbReference type="ChEBI" id="CHEBI:57967"/>
        <dbReference type="ChEBI" id="CHEBI:78346"/>
        <dbReference type="ChEBI" id="CHEBI:456215"/>
        <dbReference type="EC" id="3.6.1.13"/>
    </reaction>
</comment>
<dbReference type="PANTHER" id="PTHR11839">
    <property type="entry name" value="UDP/ADP-SUGAR PYROPHOSPHATASE"/>
    <property type="match status" value="1"/>
</dbReference>
<evidence type="ECO:0000256" key="8">
    <source>
        <dbReference type="ARBA" id="ARBA00025164"/>
    </source>
</evidence>
<dbReference type="InterPro" id="IPR004385">
    <property type="entry name" value="NDP_pyrophosphatase"/>
</dbReference>
<evidence type="ECO:0000256" key="6">
    <source>
        <dbReference type="ARBA" id="ARBA00022801"/>
    </source>
</evidence>
<keyword evidence="7" id="KW-0460">Magnesium</keyword>
<evidence type="ECO:0000259" key="13">
    <source>
        <dbReference type="PROSITE" id="PS51462"/>
    </source>
</evidence>
<evidence type="ECO:0000256" key="9">
    <source>
        <dbReference type="ARBA" id="ARBA00030162"/>
    </source>
</evidence>
<dbReference type="PROSITE" id="PS51462">
    <property type="entry name" value="NUDIX"/>
    <property type="match status" value="1"/>
</dbReference>
<comment type="cofactor">
    <cofactor evidence="1">
        <name>Mg(2+)</name>
        <dbReference type="ChEBI" id="CHEBI:18420"/>
    </cofactor>
</comment>
<organism evidence="14 15">
    <name type="scientific">Reyranella humidisoli</name>
    <dbReference type="NCBI Taxonomy" id="2849149"/>
    <lineage>
        <taxon>Bacteria</taxon>
        <taxon>Pseudomonadati</taxon>
        <taxon>Pseudomonadota</taxon>
        <taxon>Alphaproteobacteria</taxon>
        <taxon>Hyphomicrobiales</taxon>
        <taxon>Reyranellaceae</taxon>
        <taxon>Reyranella</taxon>
    </lineage>
</organism>
<dbReference type="EMBL" id="JAHOPB010000003">
    <property type="protein sequence ID" value="MBU8877000.1"/>
    <property type="molecule type" value="Genomic_DNA"/>
</dbReference>
<dbReference type="Proteomes" id="UP000727907">
    <property type="component" value="Unassembled WGS sequence"/>
</dbReference>
<dbReference type="CDD" id="cd24155">
    <property type="entry name" value="NUDIX_ADPRase"/>
    <property type="match status" value="1"/>
</dbReference>
<proteinExistence type="inferred from homology"/>
<dbReference type="RefSeq" id="WP_216966343.1">
    <property type="nucleotide sequence ID" value="NZ_JAHOPB010000003.1"/>
</dbReference>
<evidence type="ECO:0000313" key="15">
    <source>
        <dbReference type="Proteomes" id="UP000727907"/>
    </source>
</evidence>
<name>A0ABS6IRN0_9HYPH</name>
<evidence type="ECO:0000256" key="4">
    <source>
        <dbReference type="ARBA" id="ARBA00013297"/>
    </source>
</evidence>
<sequence length="204" mass="22736">MPSVPLSGEKAELIERTVAFQGYFRIARYLFRHSLYQGGQSGEIKREVFERGQAAAVLPYDPIRDEVVLIRQFRAGSFVADRHPWSWEIVAGIIEEGETPADVARREAAEEASLQMLDLFPMHSVLLSPGASSETCTSFVGRVDATGAGGIFGLESENENILVKAMPFAEARALLDRGEIDNAVAVMGLQWLALHRDEMRDRWR</sequence>
<keyword evidence="15" id="KW-1185">Reference proteome</keyword>
<keyword evidence="5" id="KW-0479">Metal-binding</keyword>
<comment type="function">
    <text evidence="8">Acts on ADP-mannose and ADP-glucose as well as ADP-ribose. Prevents glycogen biosynthesis. The reaction catalyzed by this enzyme is a limiting step of the gluconeogenic process.</text>
</comment>
<accession>A0ABS6IRN0</accession>
<evidence type="ECO:0000256" key="5">
    <source>
        <dbReference type="ARBA" id="ARBA00022723"/>
    </source>
</evidence>
<evidence type="ECO:0000313" key="14">
    <source>
        <dbReference type="EMBL" id="MBU8877000.1"/>
    </source>
</evidence>
<comment type="similarity">
    <text evidence="2">Belongs to the Nudix hydrolase family. NudF subfamily.</text>
</comment>